<protein>
    <submittedName>
        <fullName evidence="2">Myo-inositol-1(Or 4)-monophosphatase</fullName>
    </submittedName>
</protein>
<gene>
    <name evidence="2" type="ORF">SAMN04488564_105398</name>
</gene>
<dbReference type="GO" id="GO:0006020">
    <property type="term" value="P:inositol metabolic process"/>
    <property type="evidence" value="ECO:0007669"/>
    <property type="project" value="TreeGrafter"/>
</dbReference>
<keyword evidence="3" id="KW-1185">Reference proteome</keyword>
<dbReference type="GO" id="GO:0008934">
    <property type="term" value="F:inositol monophosphate 1-phosphatase activity"/>
    <property type="evidence" value="ECO:0007669"/>
    <property type="project" value="TreeGrafter"/>
</dbReference>
<dbReference type="RefSeq" id="WP_093597386.1">
    <property type="nucleotide sequence ID" value="NZ_FOYL01000005.1"/>
</dbReference>
<dbReference type="EMBL" id="FOYL01000005">
    <property type="protein sequence ID" value="SFR20949.1"/>
    <property type="molecule type" value="Genomic_DNA"/>
</dbReference>
<dbReference type="AlphaFoldDB" id="A0A1I6ET54"/>
<dbReference type="Gene3D" id="3.40.190.80">
    <property type="match status" value="1"/>
</dbReference>
<dbReference type="GO" id="GO:0046872">
    <property type="term" value="F:metal ion binding"/>
    <property type="evidence" value="ECO:0007669"/>
    <property type="project" value="UniProtKB-KW"/>
</dbReference>
<dbReference type="PANTHER" id="PTHR20854">
    <property type="entry name" value="INOSITOL MONOPHOSPHATASE"/>
    <property type="match status" value="1"/>
</dbReference>
<name>A0A1I6ET54_9PSEU</name>
<feature type="binding site" evidence="1">
    <location>
        <position position="115"/>
    </location>
    <ligand>
        <name>Mg(2+)</name>
        <dbReference type="ChEBI" id="CHEBI:18420"/>
        <label>1</label>
        <note>catalytic</note>
    </ligand>
</feature>
<organism evidence="2 3">
    <name type="scientific">Lentzea waywayandensis</name>
    <dbReference type="NCBI Taxonomy" id="84724"/>
    <lineage>
        <taxon>Bacteria</taxon>
        <taxon>Bacillati</taxon>
        <taxon>Actinomycetota</taxon>
        <taxon>Actinomycetes</taxon>
        <taxon>Pseudonocardiales</taxon>
        <taxon>Pseudonocardiaceae</taxon>
        <taxon>Lentzea</taxon>
    </lineage>
</organism>
<reference evidence="3" key="1">
    <citation type="submission" date="2016-10" db="EMBL/GenBank/DDBJ databases">
        <authorList>
            <person name="Varghese N."/>
            <person name="Submissions S."/>
        </authorList>
    </citation>
    <scope>NUCLEOTIDE SEQUENCE [LARGE SCALE GENOMIC DNA]</scope>
    <source>
        <strain evidence="3">DSM 44232</strain>
    </source>
</reference>
<dbReference type="OrthoDB" id="9785695at2"/>
<dbReference type="STRING" id="84724.SAMN04488564_105398"/>
<dbReference type="GO" id="GO:0007165">
    <property type="term" value="P:signal transduction"/>
    <property type="evidence" value="ECO:0007669"/>
    <property type="project" value="TreeGrafter"/>
</dbReference>
<comment type="cofactor">
    <cofactor evidence="1">
        <name>Mg(2+)</name>
        <dbReference type="ChEBI" id="CHEBI:18420"/>
    </cofactor>
</comment>
<dbReference type="PRINTS" id="PR00377">
    <property type="entry name" value="IMPHPHTASES"/>
</dbReference>
<evidence type="ECO:0000313" key="2">
    <source>
        <dbReference type="EMBL" id="SFR20949.1"/>
    </source>
</evidence>
<dbReference type="SUPFAM" id="SSF56655">
    <property type="entry name" value="Carbohydrate phosphatase"/>
    <property type="match status" value="1"/>
</dbReference>
<keyword evidence="1" id="KW-0460">Magnesium</keyword>
<evidence type="ECO:0000256" key="1">
    <source>
        <dbReference type="PIRSR" id="PIRSR600760-2"/>
    </source>
</evidence>
<dbReference type="Gene3D" id="3.30.540.10">
    <property type="entry name" value="Fructose-1,6-Bisphosphatase, subunit A, domain 1"/>
    <property type="match status" value="1"/>
</dbReference>
<evidence type="ECO:0000313" key="3">
    <source>
        <dbReference type="Proteomes" id="UP000198583"/>
    </source>
</evidence>
<dbReference type="PANTHER" id="PTHR20854:SF4">
    <property type="entry name" value="INOSITOL-1-MONOPHOSPHATASE-RELATED"/>
    <property type="match status" value="1"/>
</dbReference>
<proteinExistence type="predicted"/>
<sequence length="290" mass="29992">MSTETTTTPTAAAPTAAAPTAAAPTAAAPTAAAPTAAATAAAAAVRRAGARMLKRYSTESRASSLTEIVEAVRANDAAVVDLLKPELEAINPDARWLDDEHGSGPLEAGEWWLVDPVGGNMNAVHGMTDWNIGVSLVRDGRPVLAVVYFPLFDEMFTATEGGGAFLNGVRLKVSDKTSLDGALAGTGQAQPGQGPEMADRVGAAYSAMAKEALYVRISVPVTHQLAQVAAGRMDVHWQYDNVRAHASGVLLVQEAGGVVTDLDGKPWELTTREYLAAAPGVHAAALKALS</sequence>
<dbReference type="Proteomes" id="UP000198583">
    <property type="component" value="Unassembled WGS sequence"/>
</dbReference>
<keyword evidence="1" id="KW-0479">Metal-binding</keyword>
<dbReference type="InterPro" id="IPR000760">
    <property type="entry name" value="Inositol_monophosphatase-like"/>
</dbReference>
<dbReference type="Pfam" id="PF00459">
    <property type="entry name" value="Inositol_P"/>
    <property type="match status" value="1"/>
</dbReference>
<accession>A0A1I6ET54</accession>